<organism evidence="1 2">
    <name type="scientific">Liparis tanakae</name>
    <name type="common">Tanaka's snailfish</name>
    <dbReference type="NCBI Taxonomy" id="230148"/>
    <lineage>
        <taxon>Eukaryota</taxon>
        <taxon>Metazoa</taxon>
        <taxon>Chordata</taxon>
        <taxon>Craniata</taxon>
        <taxon>Vertebrata</taxon>
        <taxon>Euteleostomi</taxon>
        <taxon>Actinopterygii</taxon>
        <taxon>Neopterygii</taxon>
        <taxon>Teleostei</taxon>
        <taxon>Neoteleostei</taxon>
        <taxon>Acanthomorphata</taxon>
        <taxon>Eupercaria</taxon>
        <taxon>Perciformes</taxon>
        <taxon>Cottioidei</taxon>
        <taxon>Cottales</taxon>
        <taxon>Liparidae</taxon>
        <taxon>Liparis</taxon>
    </lineage>
</organism>
<gene>
    <name evidence="1" type="ORF">EYF80_007993</name>
</gene>
<dbReference type="EMBL" id="SRLO01000044">
    <property type="protein sequence ID" value="TNN81864.1"/>
    <property type="molecule type" value="Genomic_DNA"/>
</dbReference>
<comment type="caution">
    <text evidence="1">The sequence shown here is derived from an EMBL/GenBank/DDBJ whole genome shotgun (WGS) entry which is preliminary data.</text>
</comment>
<dbReference type="AlphaFoldDB" id="A0A4Z2IWD1"/>
<accession>A0A4Z2IWD1</accession>
<reference evidence="1 2" key="1">
    <citation type="submission" date="2019-03" db="EMBL/GenBank/DDBJ databases">
        <title>First draft genome of Liparis tanakae, snailfish: a comprehensive survey of snailfish specific genes.</title>
        <authorList>
            <person name="Kim W."/>
            <person name="Song I."/>
            <person name="Jeong J.-H."/>
            <person name="Kim D."/>
            <person name="Kim S."/>
            <person name="Ryu S."/>
            <person name="Song J.Y."/>
            <person name="Lee S.K."/>
        </authorList>
    </citation>
    <scope>NUCLEOTIDE SEQUENCE [LARGE SCALE GENOMIC DNA]</scope>
    <source>
        <tissue evidence="1">Muscle</tissue>
    </source>
</reference>
<evidence type="ECO:0000313" key="1">
    <source>
        <dbReference type="EMBL" id="TNN81864.1"/>
    </source>
</evidence>
<keyword evidence="2" id="KW-1185">Reference proteome</keyword>
<name>A0A4Z2IWD1_9TELE</name>
<proteinExistence type="predicted"/>
<sequence>MPSDPNPSLPPFTVRSSLTRALERTEVAQMTQRVSAGGIVKLQTKEVLFCMCYKSGEEKSLLPGPPKRNQRHDVTHLFGWRLRPDDARSQVFNRVKRVTGSAARSAALREGSASLDICYAVVTGQCKSKKYSRGVIRLMLETLGRQKQHPELLQPRSNSKVFTARNVSINPTEWPPAATPPRRSMGAMYPPFSGPRSSLCVGRALTAVSSISP</sequence>
<protein>
    <submittedName>
        <fullName evidence="1">Uncharacterized protein</fullName>
    </submittedName>
</protein>
<dbReference type="Proteomes" id="UP000314294">
    <property type="component" value="Unassembled WGS sequence"/>
</dbReference>
<evidence type="ECO:0000313" key="2">
    <source>
        <dbReference type="Proteomes" id="UP000314294"/>
    </source>
</evidence>